<reference evidence="9" key="1">
    <citation type="submission" date="2021-01" db="UniProtKB">
        <authorList>
            <consortium name="EnsemblPlants"/>
        </authorList>
    </citation>
    <scope>IDENTIFICATION</scope>
</reference>
<dbReference type="Gramene" id="Kaladp0046s0289.1.v1.1">
    <property type="protein sequence ID" value="Kaladp0046s0289.1.v1.1"/>
    <property type="gene ID" value="Kaladp0046s0289.v1.1"/>
</dbReference>
<dbReference type="InterPro" id="IPR039306">
    <property type="entry name" value="MYOB"/>
</dbReference>
<comment type="subcellular location">
    <subcellularLocation>
        <location evidence="1">Membrane</location>
        <topology evidence="1">Single-pass membrane protein</topology>
    </subcellularLocation>
</comment>
<organism evidence="9 10">
    <name type="scientific">Kalanchoe fedtschenkoi</name>
    <name type="common">Lavender scallops</name>
    <name type="synonym">South American air plant</name>
    <dbReference type="NCBI Taxonomy" id="63787"/>
    <lineage>
        <taxon>Eukaryota</taxon>
        <taxon>Viridiplantae</taxon>
        <taxon>Streptophyta</taxon>
        <taxon>Embryophyta</taxon>
        <taxon>Tracheophyta</taxon>
        <taxon>Spermatophyta</taxon>
        <taxon>Magnoliopsida</taxon>
        <taxon>eudicotyledons</taxon>
        <taxon>Gunneridae</taxon>
        <taxon>Pentapetalae</taxon>
        <taxon>Saxifragales</taxon>
        <taxon>Crassulaceae</taxon>
        <taxon>Kalanchoe</taxon>
    </lineage>
</organism>
<keyword evidence="2 7" id="KW-0812">Transmembrane</keyword>
<feature type="domain" description="GTD-binding" evidence="8">
    <location>
        <begin position="503"/>
        <end position="601"/>
    </location>
</feature>
<feature type="compositionally biased region" description="Polar residues" evidence="6">
    <location>
        <begin position="727"/>
        <end position="737"/>
    </location>
</feature>
<feature type="transmembrane region" description="Helical" evidence="7">
    <location>
        <begin position="20"/>
        <end position="46"/>
    </location>
</feature>
<dbReference type="PROSITE" id="PS51775">
    <property type="entry name" value="GTD_BINDING"/>
    <property type="match status" value="1"/>
</dbReference>
<feature type="compositionally biased region" description="Basic and acidic residues" evidence="6">
    <location>
        <begin position="750"/>
        <end position="759"/>
    </location>
</feature>
<keyword evidence="3 7" id="KW-1133">Transmembrane helix</keyword>
<feature type="region of interest" description="Disordered" evidence="6">
    <location>
        <begin position="750"/>
        <end position="803"/>
    </location>
</feature>
<evidence type="ECO:0000256" key="5">
    <source>
        <dbReference type="SAM" id="Coils"/>
    </source>
</evidence>
<evidence type="ECO:0000256" key="1">
    <source>
        <dbReference type="ARBA" id="ARBA00004167"/>
    </source>
</evidence>
<dbReference type="GO" id="GO:0080115">
    <property type="term" value="F:myosin XI tail binding"/>
    <property type="evidence" value="ECO:0007669"/>
    <property type="project" value="UniProtKB-ARBA"/>
</dbReference>
<dbReference type="GO" id="GO:0016020">
    <property type="term" value="C:membrane"/>
    <property type="evidence" value="ECO:0007669"/>
    <property type="project" value="UniProtKB-SubCell"/>
</dbReference>
<evidence type="ECO:0000313" key="10">
    <source>
        <dbReference type="Proteomes" id="UP000594263"/>
    </source>
</evidence>
<dbReference type="EnsemblPlants" id="Kaladp0046s0289.1.v1.1">
    <property type="protein sequence ID" value="Kaladp0046s0289.1.v1.1"/>
    <property type="gene ID" value="Kaladp0046s0289.v1.1"/>
</dbReference>
<keyword evidence="5" id="KW-0175">Coiled coil</keyword>
<dbReference type="InterPro" id="IPR007656">
    <property type="entry name" value="GTD-bd"/>
</dbReference>
<sequence length="803" mass="90072">MAKCRVSSSSKPEYHPRGFVTILASAFLEWLLIFLLFGNGVFSYVITKFARYCNLPLPCLLCSRLDNVMGNQRVEYFRDLFCSNHQSEISQLVLCHAHCKLANVHGMCETCLFSFATINKSNSETYRLLVGKLGDNPESDIEQEPLIKGNKHGNTRQCCCCNELWCPKGYPENLLRTCSVDHDVSHLDIPLTRDIGRDLLQHKQKSRRPVEASDVSHEYHVGYSELKITSDAESEVVISEYESNTAHNEINDPKLEETKPVIITLTDDVASKKLVLPSSEPDYSTIVAHPQLDSVNTASSTAPGSRISMHGLEELNWHLVEPKVLSESPAELITFDDLPPPDVCETIVEVGGVKISEVMHTSIAGVAEEPKEVNDLVCDLQSESKKDSELQSSKSLDLGDAYNIAIGNGNKGRQTSSSFGERNINNSAKISEDLKQLLSQISRGTDLPSFDMSPRVSRNLEELKHSDSSTTGMQMLQKRISLERNESGLESLDGSVSEVEGESPVDRLKRQIEHDKKLLLALYKELEEERSASAIAANQAMAMMTRLQEEKAALHMDASQYLRMMEEQAEYDMEALQNANDLLAEREVEIQALEAELEHYRGKYPDEATLLAKAEPSYESTEKDSKVDQSEARPFEDSSFARNFTNPKNVEGLRTSFRDQMKSSFLERENERTFVSDLSNKLKELSENEIDSTAYNDNHPTHEEETGLHIKELNHSEELARELEESGFSNQEEGSTCKQIVHAAENRKIDVVSSRKEVSSPDVNYDAIPALKSAPNSPENQHKGWHIVQDIDLEEDKGKGVQR</sequence>
<evidence type="ECO:0000313" key="9">
    <source>
        <dbReference type="EnsemblPlants" id="Kaladp0046s0289.1.v1.1"/>
    </source>
</evidence>
<evidence type="ECO:0000256" key="6">
    <source>
        <dbReference type="SAM" id="MobiDB-lite"/>
    </source>
</evidence>
<dbReference type="PANTHER" id="PTHR31448">
    <property type="entry name" value="MYOSIN-BINDING PROTEIN 2"/>
    <property type="match status" value="1"/>
</dbReference>
<dbReference type="Proteomes" id="UP000594263">
    <property type="component" value="Unplaced"/>
</dbReference>
<dbReference type="AlphaFoldDB" id="A0A7N0ZXP0"/>
<keyword evidence="10" id="KW-1185">Reference proteome</keyword>
<dbReference type="OMA" id="SMCERCS"/>
<feature type="compositionally biased region" description="Basic and acidic residues" evidence="6">
    <location>
        <begin position="620"/>
        <end position="636"/>
    </location>
</feature>
<protein>
    <recommendedName>
        <fullName evidence="8">GTD-binding domain-containing protein</fullName>
    </recommendedName>
</protein>
<dbReference type="PANTHER" id="PTHR31448:SF32">
    <property type="entry name" value="MYOSIN-BINDING PROTEIN 1"/>
    <property type="match status" value="1"/>
</dbReference>
<dbReference type="Pfam" id="PF04576">
    <property type="entry name" value="Zein-binding"/>
    <property type="match status" value="1"/>
</dbReference>
<feature type="region of interest" description="Disordered" evidence="6">
    <location>
        <begin position="718"/>
        <end position="737"/>
    </location>
</feature>
<evidence type="ECO:0000256" key="7">
    <source>
        <dbReference type="SAM" id="Phobius"/>
    </source>
</evidence>
<feature type="coiled-coil region" evidence="5">
    <location>
        <begin position="566"/>
        <end position="603"/>
    </location>
</feature>
<evidence type="ECO:0000256" key="3">
    <source>
        <dbReference type="ARBA" id="ARBA00022989"/>
    </source>
</evidence>
<evidence type="ECO:0000256" key="4">
    <source>
        <dbReference type="ARBA" id="ARBA00023136"/>
    </source>
</evidence>
<evidence type="ECO:0000256" key="2">
    <source>
        <dbReference type="ARBA" id="ARBA00022692"/>
    </source>
</evidence>
<name>A0A7N0ZXP0_KALFE</name>
<feature type="region of interest" description="Disordered" evidence="6">
    <location>
        <begin position="615"/>
        <end position="647"/>
    </location>
</feature>
<keyword evidence="4 7" id="KW-0472">Membrane</keyword>
<proteinExistence type="predicted"/>
<evidence type="ECO:0000259" key="8">
    <source>
        <dbReference type="PROSITE" id="PS51775"/>
    </source>
</evidence>
<accession>A0A7N0ZXP0</accession>